<evidence type="ECO:0000313" key="9">
    <source>
        <dbReference type="Proteomes" id="UP001362999"/>
    </source>
</evidence>
<keyword evidence="9" id="KW-1185">Reference proteome</keyword>
<evidence type="ECO:0000256" key="6">
    <source>
        <dbReference type="SAM" id="Coils"/>
    </source>
</evidence>
<evidence type="ECO:0000256" key="1">
    <source>
        <dbReference type="ARBA" id="ARBA00022701"/>
    </source>
</evidence>
<dbReference type="PANTHER" id="PTHR37739:SF8">
    <property type="entry name" value="KINESIN-LIKE PROTEIN KIN-12D"/>
    <property type="match status" value="1"/>
</dbReference>
<keyword evidence="1" id="KW-0493">Microtubule</keyword>
<comment type="caution">
    <text evidence="8">The sequence shown here is derived from an EMBL/GenBank/DDBJ whole genome shotgun (WGS) entry which is preliminary data.</text>
</comment>
<keyword evidence="8" id="KW-0032">Aminotransferase</keyword>
<reference evidence="8 9" key="1">
    <citation type="journal article" date="2024" name="J Genomics">
        <title>Draft genome sequencing and assembly of Favolaschia claudopus CIRM-BRFM 2984 isolated from oak limbs.</title>
        <authorList>
            <person name="Navarro D."/>
            <person name="Drula E."/>
            <person name="Chaduli D."/>
            <person name="Cazenave R."/>
            <person name="Ahrendt S."/>
            <person name="Wang J."/>
            <person name="Lipzen A."/>
            <person name="Daum C."/>
            <person name="Barry K."/>
            <person name="Grigoriev I.V."/>
            <person name="Favel A."/>
            <person name="Rosso M.N."/>
            <person name="Martin F."/>
        </authorList>
    </citation>
    <scope>NUCLEOTIDE SEQUENCE [LARGE SCALE GENOMIC DNA]</scope>
    <source>
        <strain evidence="8 9">CIRM-BRFM 2984</strain>
    </source>
</reference>
<evidence type="ECO:0000256" key="7">
    <source>
        <dbReference type="SAM" id="MobiDB-lite"/>
    </source>
</evidence>
<accession>A0AAW0D2J9</accession>
<feature type="compositionally biased region" description="Acidic residues" evidence="7">
    <location>
        <begin position="283"/>
        <end position="300"/>
    </location>
</feature>
<name>A0AAW0D2J9_9AGAR</name>
<evidence type="ECO:0000313" key="8">
    <source>
        <dbReference type="EMBL" id="KAK7044896.1"/>
    </source>
</evidence>
<dbReference type="InterPro" id="IPR044986">
    <property type="entry name" value="KIF15/KIN-12"/>
</dbReference>
<evidence type="ECO:0000256" key="5">
    <source>
        <dbReference type="ARBA" id="ARBA00023175"/>
    </source>
</evidence>
<dbReference type="GO" id="GO:0005874">
    <property type="term" value="C:microtubule"/>
    <property type="evidence" value="ECO:0007669"/>
    <property type="project" value="UniProtKB-KW"/>
</dbReference>
<evidence type="ECO:0000256" key="4">
    <source>
        <dbReference type="ARBA" id="ARBA00023054"/>
    </source>
</evidence>
<dbReference type="GO" id="GO:0005524">
    <property type="term" value="F:ATP binding"/>
    <property type="evidence" value="ECO:0007669"/>
    <property type="project" value="UniProtKB-KW"/>
</dbReference>
<keyword evidence="4 6" id="KW-0175">Coiled coil</keyword>
<dbReference type="EMBL" id="JAWWNJ010000011">
    <property type="protein sequence ID" value="KAK7044896.1"/>
    <property type="molecule type" value="Genomic_DNA"/>
</dbReference>
<keyword evidence="2" id="KW-0547">Nucleotide-binding</keyword>
<feature type="coiled-coil region" evidence="6">
    <location>
        <begin position="722"/>
        <end position="879"/>
    </location>
</feature>
<keyword evidence="5" id="KW-0505">Motor protein</keyword>
<feature type="region of interest" description="Disordered" evidence="7">
    <location>
        <begin position="123"/>
        <end position="176"/>
    </location>
</feature>
<dbReference type="AlphaFoldDB" id="A0AAW0D2J9"/>
<evidence type="ECO:0000256" key="2">
    <source>
        <dbReference type="ARBA" id="ARBA00022741"/>
    </source>
</evidence>
<keyword evidence="8" id="KW-0808">Transferase</keyword>
<gene>
    <name evidence="8" type="ORF">R3P38DRAFT_2881505</name>
</gene>
<dbReference type="GO" id="GO:0008483">
    <property type="term" value="F:transaminase activity"/>
    <property type="evidence" value="ECO:0007669"/>
    <property type="project" value="UniProtKB-KW"/>
</dbReference>
<feature type="region of interest" description="Disordered" evidence="7">
    <location>
        <begin position="928"/>
        <end position="951"/>
    </location>
</feature>
<dbReference type="Proteomes" id="UP001362999">
    <property type="component" value="Unassembled WGS sequence"/>
</dbReference>
<organism evidence="8 9">
    <name type="scientific">Favolaschia claudopus</name>
    <dbReference type="NCBI Taxonomy" id="2862362"/>
    <lineage>
        <taxon>Eukaryota</taxon>
        <taxon>Fungi</taxon>
        <taxon>Dikarya</taxon>
        <taxon>Basidiomycota</taxon>
        <taxon>Agaricomycotina</taxon>
        <taxon>Agaricomycetes</taxon>
        <taxon>Agaricomycetidae</taxon>
        <taxon>Agaricales</taxon>
        <taxon>Marasmiineae</taxon>
        <taxon>Mycenaceae</taxon>
        <taxon>Favolaschia</taxon>
    </lineage>
</organism>
<feature type="coiled-coil region" evidence="6">
    <location>
        <begin position="395"/>
        <end position="451"/>
    </location>
</feature>
<feature type="compositionally biased region" description="Polar residues" evidence="7">
    <location>
        <begin position="266"/>
        <end position="275"/>
    </location>
</feature>
<feature type="coiled-coil region" evidence="6">
    <location>
        <begin position="515"/>
        <end position="563"/>
    </location>
</feature>
<feature type="region of interest" description="Disordered" evidence="7">
    <location>
        <begin position="266"/>
        <end position="301"/>
    </location>
</feature>
<evidence type="ECO:0000256" key="3">
    <source>
        <dbReference type="ARBA" id="ARBA00022840"/>
    </source>
</evidence>
<protein>
    <submittedName>
        <fullName evidence="8">Aminotransferase</fullName>
    </submittedName>
</protein>
<sequence>MVASKSKKVLNYTYAERVLGSFTQIQREHKKHAVHLASLKTQVLKTANARKDKLGPHWKNWVGKAVHRLEEDGIFSSESAGTVALTAGGKKHIQDTRHSLGFPAHDSLSPDQEDLLWKQVTHSNAPRPAASPVKRPRHTNLSEDEDSEPEYVPPKRRKRPRTSVASSKTNDPAFKKTKAQLIEELMILKRAQEAERLRAASPLTELEEDESEEVMRLKEIIDHKDKEVHTLQSQLNARRNSVDVENRMSTPLRPLPNAVIRTHSGSFINQLSKQPTPAPTERDPDDLDDDAMFDEPEPESDFAPPFIVPLATPDASPMKVNSKNQTSSLEQALHLRNIEFQNLAHKLSDIQSQYTDMQKSLSDKNTRISTLQTNLAMCENQISDNDTAISRIPVLERAKADLEASMSEKAAEIQRLVNERQALMTNLEIEKNKTMNELSRLRNEVEAAHTTAESSESTIASLRNQLETQGAASAEFIGERARLVDELSAQRAMTLEAEASSQPLLQRIAELDLCIHEAKARELSLKEEVARVEAASLAASQKLSEAETNNQGLLARLAEADAKLTATKRVLTEMRAGAEALRPQMAALDEALTKRIATQRELQEQLTQARSDADNLRLKMGILETAGSNLRAIIESKKLEVEELRKELLNRTNANGVLEASLERKERQLTDLSAEKEELQSALKEVTATLEITRNAEADLRVTQERKNGQLAEADAAKMALMAELAASAAMLEDTARKLRDSETQAGSLETQLVVRVDEGRSLRVQLEESDKTRRALEQVVATAECKYAADIAERDSAYLALEASLSTAREEVSRLTMEADSLRKEREDVQSRLESDVSRLTDAFEAEQRRVKTVEEERENAQVRVLELEEELLALQALKDGDAATIEDLKDVLSQLKATHMQSLAKLDDKVSLFRIAPQCLTLPSQLESAQSTPVPRRRQSKIPGARIAA</sequence>
<proteinExistence type="predicted"/>
<keyword evidence="3" id="KW-0067">ATP-binding</keyword>
<dbReference type="PANTHER" id="PTHR37739">
    <property type="entry name" value="KINESIN-LIKE PROTEIN KIN-12D"/>
    <property type="match status" value="1"/>
</dbReference>
<feature type="coiled-coil region" evidence="6">
    <location>
        <begin position="599"/>
        <end position="696"/>
    </location>
</feature>